<name>A0A3B1BHG5_9ZZZZ</name>
<accession>A0A3B1BHG5</accession>
<dbReference type="SUPFAM" id="SSF141868">
    <property type="entry name" value="EAL domain-like"/>
    <property type="match status" value="1"/>
</dbReference>
<dbReference type="AlphaFoldDB" id="A0A3B1BHG5"/>
<dbReference type="CDD" id="cd01948">
    <property type="entry name" value="EAL"/>
    <property type="match status" value="1"/>
</dbReference>
<proteinExistence type="predicted"/>
<dbReference type="InterPro" id="IPR050706">
    <property type="entry name" value="Cyclic-di-GMP_PDE-like"/>
</dbReference>
<dbReference type="InterPro" id="IPR043128">
    <property type="entry name" value="Rev_trsase/Diguanyl_cyclase"/>
</dbReference>
<dbReference type="Pfam" id="PF00563">
    <property type="entry name" value="EAL"/>
    <property type="match status" value="1"/>
</dbReference>
<dbReference type="EMBL" id="UOFY01000069">
    <property type="protein sequence ID" value="VAX11523.1"/>
    <property type="molecule type" value="Genomic_DNA"/>
</dbReference>
<dbReference type="InterPro" id="IPR001633">
    <property type="entry name" value="EAL_dom"/>
</dbReference>
<dbReference type="NCBIfam" id="TIGR00254">
    <property type="entry name" value="GGDEF"/>
    <property type="match status" value="1"/>
</dbReference>
<reference evidence="3" key="1">
    <citation type="submission" date="2018-06" db="EMBL/GenBank/DDBJ databases">
        <authorList>
            <person name="Zhirakovskaya E."/>
        </authorList>
    </citation>
    <scope>NUCLEOTIDE SEQUENCE</scope>
</reference>
<dbReference type="CDD" id="cd01949">
    <property type="entry name" value="GGDEF"/>
    <property type="match status" value="1"/>
</dbReference>
<sequence>MPQDELTKLPDRNIFLEILSKQVSNANIYKSKVGLLIVDIGRFHRINNLFGYRVGDQVLQKFAELLKSVIRQQDYVARIGDNRFALILTDIMNVGHAELAAHKILRLLQVPFSVNKDKIYIDCTVAISLCPTHASNYLYLMKECESVLHETKQGNKKIGKSAIPEDEEISETWDIEVALDSALEQDQFLIHYQPKISLITGNVVGVEALLRWNHPLRGYISPNYFIPIAERMGNIKLITNWILNTVLRQSSEWTNKWGTLSVSVNIPPDLILSPDLKDHISNALNLWGSENITLTLEIIERSLVMEPDRSFVLLKELQEMGVSISIDDFGTGYSSLSYFEQLPVNELKIDQSFIANVVENSFSQNIVKLIVDLAHACNMEVVAEGVENIGALRYLKKINCDIAQGYYIAKPMPFEKMTEWLAKYPGININKL</sequence>
<dbReference type="PANTHER" id="PTHR33121">
    <property type="entry name" value="CYCLIC DI-GMP PHOSPHODIESTERASE PDEF"/>
    <property type="match status" value="1"/>
</dbReference>
<evidence type="ECO:0000259" key="2">
    <source>
        <dbReference type="PROSITE" id="PS50887"/>
    </source>
</evidence>
<dbReference type="SMART" id="SM00052">
    <property type="entry name" value="EAL"/>
    <property type="match status" value="1"/>
</dbReference>
<gene>
    <name evidence="3" type="ORF">MNBD_GAMMA25-1024</name>
</gene>
<protein>
    <submittedName>
        <fullName evidence="3">Diguanylate cyclase/phosphodiesterase (GGDEF &amp; EAL domains) with PAS/PAC sensor(S)</fullName>
    </submittedName>
</protein>
<dbReference type="PROSITE" id="PS50883">
    <property type="entry name" value="EAL"/>
    <property type="match status" value="1"/>
</dbReference>
<dbReference type="PROSITE" id="PS50887">
    <property type="entry name" value="GGDEF"/>
    <property type="match status" value="1"/>
</dbReference>
<dbReference type="InterPro" id="IPR000160">
    <property type="entry name" value="GGDEF_dom"/>
</dbReference>
<organism evidence="3">
    <name type="scientific">hydrothermal vent metagenome</name>
    <dbReference type="NCBI Taxonomy" id="652676"/>
    <lineage>
        <taxon>unclassified sequences</taxon>
        <taxon>metagenomes</taxon>
        <taxon>ecological metagenomes</taxon>
    </lineage>
</organism>
<dbReference type="Gene3D" id="3.30.70.270">
    <property type="match status" value="1"/>
</dbReference>
<evidence type="ECO:0000313" key="3">
    <source>
        <dbReference type="EMBL" id="VAX11523.1"/>
    </source>
</evidence>
<dbReference type="SMART" id="SM00267">
    <property type="entry name" value="GGDEF"/>
    <property type="match status" value="1"/>
</dbReference>
<evidence type="ECO:0000259" key="1">
    <source>
        <dbReference type="PROSITE" id="PS50883"/>
    </source>
</evidence>
<feature type="domain" description="GGDEF" evidence="2">
    <location>
        <begin position="31"/>
        <end position="168"/>
    </location>
</feature>
<dbReference type="SUPFAM" id="SSF55073">
    <property type="entry name" value="Nucleotide cyclase"/>
    <property type="match status" value="1"/>
</dbReference>
<dbReference type="GO" id="GO:0071111">
    <property type="term" value="F:cyclic-guanylate-specific phosphodiesterase activity"/>
    <property type="evidence" value="ECO:0007669"/>
    <property type="project" value="InterPro"/>
</dbReference>
<dbReference type="InterPro" id="IPR035919">
    <property type="entry name" value="EAL_sf"/>
</dbReference>
<dbReference type="PANTHER" id="PTHR33121:SF71">
    <property type="entry name" value="OXYGEN SENSOR PROTEIN DOSP"/>
    <property type="match status" value="1"/>
</dbReference>
<feature type="domain" description="EAL" evidence="1">
    <location>
        <begin position="172"/>
        <end position="425"/>
    </location>
</feature>
<dbReference type="Pfam" id="PF00990">
    <property type="entry name" value="GGDEF"/>
    <property type="match status" value="1"/>
</dbReference>
<dbReference type="Gene3D" id="3.20.20.450">
    <property type="entry name" value="EAL domain"/>
    <property type="match status" value="1"/>
</dbReference>
<dbReference type="InterPro" id="IPR029787">
    <property type="entry name" value="Nucleotide_cyclase"/>
</dbReference>